<comment type="caution">
    <text evidence="1">The sequence shown here is derived from an EMBL/GenBank/DDBJ whole genome shotgun (WGS) entry which is preliminary data.</text>
</comment>
<gene>
    <name evidence="1" type="ORF">C4B60_09295</name>
</gene>
<keyword evidence="2" id="KW-1185">Reference proteome</keyword>
<dbReference type="AlphaFoldDB" id="A0A2S5GDD4"/>
<proteinExistence type="predicted"/>
<accession>A0A2S5GDD4</accession>
<reference evidence="1 2" key="1">
    <citation type="submission" date="2018-02" db="EMBL/GenBank/DDBJ databases">
        <title>Jeotgalibacillus proteolyticum sp. nov. a protease producing bacterium isolated from ocean sediments of Laizhou Bay.</title>
        <authorList>
            <person name="Li Y."/>
        </authorList>
    </citation>
    <scope>NUCLEOTIDE SEQUENCE [LARGE SCALE GENOMIC DNA]</scope>
    <source>
        <strain evidence="1 2">22-7</strain>
    </source>
</reference>
<protein>
    <submittedName>
        <fullName evidence="1">Uncharacterized protein</fullName>
    </submittedName>
</protein>
<organism evidence="1 2">
    <name type="scientific">Jeotgalibacillus proteolyticus</name>
    <dbReference type="NCBI Taxonomy" id="2082395"/>
    <lineage>
        <taxon>Bacteria</taxon>
        <taxon>Bacillati</taxon>
        <taxon>Bacillota</taxon>
        <taxon>Bacilli</taxon>
        <taxon>Bacillales</taxon>
        <taxon>Caryophanaceae</taxon>
        <taxon>Jeotgalibacillus</taxon>
    </lineage>
</organism>
<evidence type="ECO:0000313" key="1">
    <source>
        <dbReference type="EMBL" id="PPA70968.1"/>
    </source>
</evidence>
<dbReference type="Proteomes" id="UP000239047">
    <property type="component" value="Unassembled WGS sequence"/>
</dbReference>
<evidence type="ECO:0000313" key="2">
    <source>
        <dbReference type="Proteomes" id="UP000239047"/>
    </source>
</evidence>
<dbReference type="EMBL" id="PREZ01000003">
    <property type="protein sequence ID" value="PPA70968.1"/>
    <property type="molecule type" value="Genomic_DNA"/>
</dbReference>
<sequence>MKWKGLTPAGINGKAEIHLRSKLAQAPPRGKHAPAMEINMQIKKEFTHSILISKNILNVETGLMGGDTLVQ</sequence>
<name>A0A2S5GDD4_9BACL</name>